<sequence length="43" mass="4852">DLVGAVISYLTHIFTIPNIRIFDFLNVNNIGIKGGKLKFFDIN</sequence>
<protein>
    <submittedName>
        <fullName evidence="1">Uncharacterized protein</fullName>
    </submittedName>
</protein>
<dbReference type="EMBL" id="BARS01041989">
    <property type="protein sequence ID" value="GAG38230.1"/>
    <property type="molecule type" value="Genomic_DNA"/>
</dbReference>
<accession>X0X5C8</accession>
<organism evidence="1">
    <name type="scientific">marine sediment metagenome</name>
    <dbReference type="NCBI Taxonomy" id="412755"/>
    <lineage>
        <taxon>unclassified sequences</taxon>
        <taxon>metagenomes</taxon>
        <taxon>ecological metagenomes</taxon>
    </lineage>
</organism>
<gene>
    <name evidence="1" type="ORF">S01H1_63768</name>
</gene>
<evidence type="ECO:0000313" key="1">
    <source>
        <dbReference type="EMBL" id="GAG38230.1"/>
    </source>
</evidence>
<comment type="caution">
    <text evidence="1">The sequence shown here is derived from an EMBL/GenBank/DDBJ whole genome shotgun (WGS) entry which is preliminary data.</text>
</comment>
<name>X0X5C8_9ZZZZ</name>
<proteinExistence type="predicted"/>
<feature type="non-terminal residue" evidence="1">
    <location>
        <position position="1"/>
    </location>
</feature>
<reference evidence="1" key="1">
    <citation type="journal article" date="2014" name="Front. Microbiol.">
        <title>High frequency of phylogenetically diverse reductive dehalogenase-homologous genes in deep subseafloor sedimentary metagenomes.</title>
        <authorList>
            <person name="Kawai M."/>
            <person name="Futagami T."/>
            <person name="Toyoda A."/>
            <person name="Takaki Y."/>
            <person name="Nishi S."/>
            <person name="Hori S."/>
            <person name="Arai W."/>
            <person name="Tsubouchi T."/>
            <person name="Morono Y."/>
            <person name="Uchiyama I."/>
            <person name="Ito T."/>
            <person name="Fujiyama A."/>
            <person name="Inagaki F."/>
            <person name="Takami H."/>
        </authorList>
    </citation>
    <scope>NUCLEOTIDE SEQUENCE</scope>
    <source>
        <strain evidence="1">Expedition CK06-06</strain>
    </source>
</reference>
<dbReference type="AlphaFoldDB" id="X0X5C8"/>